<accession>K2N117</accession>
<comment type="caution">
    <text evidence="4">The sequence shown here is derived from an EMBL/GenBank/DDBJ whole genome shotgun (WGS) entry which is preliminary data.</text>
</comment>
<reference evidence="4 5" key="1">
    <citation type="journal article" date="2012" name="BMC Genomics">
        <title>Comparative genomic analysis of human infective Trypanosoma cruzi lineages with the bat-restricted subspecies T. cruzi marinkellei.</title>
        <authorList>
            <person name="Franzen O."/>
            <person name="Talavera-Lopez C."/>
            <person name="Ochaya S."/>
            <person name="Butler C.E."/>
            <person name="Messenger L.A."/>
            <person name="Lewis M.D."/>
            <person name="Llewellyn M.S."/>
            <person name="Marinkelle C.J."/>
            <person name="Tyler K.M."/>
            <person name="Miles M.A."/>
            <person name="Andersson B."/>
        </authorList>
    </citation>
    <scope>NUCLEOTIDE SEQUENCE [LARGE SCALE GENOMIC DNA]</scope>
    <source>
        <strain evidence="4 5">B7</strain>
    </source>
</reference>
<gene>
    <name evidence="4" type="ORF">MOQ_007981</name>
</gene>
<feature type="region of interest" description="Disordered" evidence="1">
    <location>
        <begin position="1"/>
        <end position="37"/>
    </location>
</feature>
<dbReference type="EMBL" id="AHKC01016224">
    <property type="protein sequence ID" value="EKF28276.1"/>
    <property type="molecule type" value="Genomic_DNA"/>
</dbReference>
<keyword evidence="2" id="KW-0472">Membrane</keyword>
<protein>
    <submittedName>
        <fullName evidence="4">Trans-sialidase, putative</fullName>
    </submittedName>
</protein>
<dbReference type="SUPFAM" id="SSF50939">
    <property type="entry name" value="Sialidases"/>
    <property type="match status" value="1"/>
</dbReference>
<dbReference type="Proteomes" id="UP000007350">
    <property type="component" value="Unassembled WGS sequence"/>
</dbReference>
<name>K2N117_TRYCR</name>
<feature type="transmembrane region" description="Helical" evidence="2">
    <location>
        <begin position="43"/>
        <end position="64"/>
    </location>
</feature>
<evidence type="ECO:0000313" key="4">
    <source>
        <dbReference type="EMBL" id="EKF28276.1"/>
    </source>
</evidence>
<keyword evidence="2" id="KW-0812">Transmembrane</keyword>
<proteinExistence type="predicted"/>
<dbReference type="Pfam" id="PF13859">
    <property type="entry name" value="BNR_3"/>
    <property type="match status" value="1"/>
</dbReference>
<evidence type="ECO:0000259" key="3">
    <source>
        <dbReference type="Pfam" id="PF13859"/>
    </source>
</evidence>
<evidence type="ECO:0000256" key="2">
    <source>
        <dbReference type="SAM" id="Phobius"/>
    </source>
</evidence>
<dbReference type="InterPro" id="IPR011040">
    <property type="entry name" value="Sialidase"/>
</dbReference>
<dbReference type="AlphaFoldDB" id="K2N117"/>
<keyword evidence="2" id="KW-1133">Transmembrane helix</keyword>
<dbReference type="InterPro" id="IPR036278">
    <property type="entry name" value="Sialidase_sf"/>
</dbReference>
<dbReference type="Gene3D" id="2.120.10.10">
    <property type="match status" value="1"/>
</dbReference>
<evidence type="ECO:0000256" key="1">
    <source>
        <dbReference type="SAM" id="MobiDB-lite"/>
    </source>
</evidence>
<dbReference type="OrthoDB" id="250969at2759"/>
<feature type="domain" description="Sialidase" evidence="3">
    <location>
        <begin position="108"/>
        <end position="255"/>
    </location>
</feature>
<organism evidence="4 5">
    <name type="scientific">Trypanosoma cruzi marinkellei</name>
    <dbReference type="NCBI Taxonomy" id="85056"/>
    <lineage>
        <taxon>Eukaryota</taxon>
        <taxon>Discoba</taxon>
        <taxon>Euglenozoa</taxon>
        <taxon>Kinetoplastea</taxon>
        <taxon>Metakinetoplastina</taxon>
        <taxon>Trypanosomatida</taxon>
        <taxon>Trypanosomatidae</taxon>
        <taxon>Trypanosoma</taxon>
        <taxon>Schizotrypanum</taxon>
    </lineage>
</organism>
<keyword evidence="5" id="KW-1185">Reference proteome</keyword>
<feature type="compositionally biased region" description="Basic and acidic residues" evidence="1">
    <location>
        <begin position="25"/>
        <end position="36"/>
    </location>
</feature>
<sequence length="270" mass="28853">MHSRVAAVKAPRTHNRRCVTGSSGRRREGGESERQRPNMSRRVFASVVLFIVVVMMCCGTGGAADAVASKSVDEQSLQRVDLFVPNQTLVLPKRETTSGTKRDSFVSPSLVSAGGVIAAFAEGHIHAQPPADGNLSKPISSDVVAGYLDAKWNWSTLVGKVNSSTWKAHSVLSTTDATNNNRVGVFYNPTTTTKGNKVFLLAGSLGELNRSGVQRKRENLGLKLVVGDVTKATGSEPTVLIDWAEPTSPLNESTKTAHQGNLTEFLPLVA</sequence>
<feature type="non-terminal residue" evidence="4">
    <location>
        <position position="270"/>
    </location>
</feature>
<evidence type="ECO:0000313" key="5">
    <source>
        <dbReference type="Proteomes" id="UP000007350"/>
    </source>
</evidence>